<reference evidence="2" key="2">
    <citation type="journal article" date="2024" name="Plant">
        <title>Genomic evolution and insights into agronomic trait innovations of Sesamum species.</title>
        <authorList>
            <person name="Miao H."/>
            <person name="Wang L."/>
            <person name="Qu L."/>
            <person name="Liu H."/>
            <person name="Sun Y."/>
            <person name="Le M."/>
            <person name="Wang Q."/>
            <person name="Wei S."/>
            <person name="Zheng Y."/>
            <person name="Lin W."/>
            <person name="Duan Y."/>
            <person name="Cao H."/>
            <person name="Xiong S."/>
            <person name="Wang X."/>
            <person name="Wei L."/>
            <person name="Li C."/>
            <person name="Ma Q."/>
            <person name="Ju M."/>
            <person name="Zhao R."/>
            <person name="Li G."/>
            <person name="Mu C."/>
            <person name="Tian Q."/>
            <person name="Mei H."/>
            <person name="Zhang T."/>
            <person name="Gao T."/>
            <person name="Zhang H."/>
        </authorList>
    </citation>
    <scope>NUCLEOTIDE SEQUENCE</scope>
    <source>
        <strain evidence="2">KEN1</strain>
    </source>
</reference>
<accession>A0AAW2WZX7</accession>
<evidence type="ECO:0000259" key="1">
    <source>
        <dbReference type="Pfam" id="PF25597"/>
    </source>
</evidence>
<gene>
    <name evidence="2" type="ORF">Slati_1723100</name>
</gene>
<evidence type="ECO:0000313" key="2">
    <source>
        <dbReference type="EMBL" id="KAL0445952.1"/>
    </source>
</evidence>
<feature type="domain" description="Retroviral polymerase SH3-like" evidence="1">
    <location>
        <begin position="62"/>
        <end position="115"/>
    </location>
</feature>
<reference evidence="2" key="1">
    <citation type="submission" date="2020-06" db="EMBL/GenBank/DDBJ databases">
        <authorList>
            <person name="Li T."/>
            <person name="Hu X."/>
            <person name="Zhang T."/>
            <person name="Song X."/>
            <person name="Zhang H."/>
            <person name="Dai N."/>
            <person name="Sheng W."/>
            <person name="Hou X."/>
            <person name="Wei L."/>
        </authorList>
    </citation>
    <scope>NUCLEOTIDE SEQUENCE</scope>
    <source>
        <strain evidence="2">KEN1</strain>
        <tissue evidence="2">Leaf</tissue>
    </source>
</reference>
<dbReference type="InterPro" id="IPR057670">
    <property type="entry name" value="SH3_retrovirus"/>
</dbReference>
<dbReference type="Pfam" id="PF25597">
    <property type="entry name" value="SH3_retrovirus"/>
    <property type="match status" value="1"/>
</dbReference>
<sequence length="165" mass="19274">MVRSMMSFTELPLSFWGYALETATKLLNMVSSKTVTKKSYDIWHCKLASYQYLRVWRSPVYVKRLVGDKLNSRSSLYRFIRYPKETAGYYFYDPSEQMVFVSSNAIFLKKDFSPDTRREELLLEESSEAMAQAVVASFSVRVIPSENISILQRSTRVSQRPKRYA</sequence>
<comment type="caution">
    <text evidence="2">The sequence shown here is derived from an EMBL/GenBank/DDBJ whole genome shotgun (WGS) entry which is preliminary data.</text>
</comment>
<proteinExistence type="predicted"/>
<name>A0AAW2WZX7_9LAMI</name>
<dbReference type="AlphaFoldDB" id="A0AAW2WZX7"/>
<organism evidence="2">
    <name type="scientific">Sesamum latifolium</name>
    <dbReference type="NCBI Taxonomy" id="2727402"/>
    <lineage>
        <taxon>Eukaryota</taxon>
        <taxon>Viridiplantae</taxon>
        <taxon>Streptophyta</taxon>
        <taxon>Embryophyta</taxon>
        <taxon>Tracheophyta</taxon>
        <taxon>Spermatophyta</taxon>
        <taxon>Magnoliopsida</taxon>
        <taxon>eudicotyledons</taxon>
        <taxon>Gunneridae</taxon>
        <taxon>Pentapetalae</taxon>
        <taxon>asterids</taxon>
        <taxon>lamiids</taxon>
        <taxon>Lamiales</taxon>
        <taxon>Pedaliaceae</taxon>
        <taxon>Sesamum</taxon>
    </lineage>
</organism>
<dbReference type="EMBL" id="JACGWN010000006">
    <property type="protein sequence ID" value="KAL0445952.1"/>
    <property type="molecule type" value="Genomic_DNA"/>
</dbReference>
<protein>
    <recommendedName>
        <fullName evidence="1">Retroviral polymerase SH3-like domain-containing protein</fullName>
    </recommendedName>
</protein>